<dbReference type="PANTHER" id="PTHR10807">
    <property type="entry name" value="MYOTUBULARIN-RELATED"/>
    <property type="match status" value="1"/>
</dbReference>
<feature type="region of interest" description="Disordered" evidence="3">
    <location>
        <begin position="133"/>
        <end position="181"/>
    </location>
</feature>
<dbReference type="OrthoDB" id="271628at2759"/>
<evidence type="ECO:0000313" key="6">
    <source>
        <dbReference type="Proteomes" id="UP000281677"/>
    </source>
</evidence>
<dbReference type="PROSITE" id="PS00383">
    <property type="entry name" value="TYR_PHOSPHATASE_1"/>
    <property type="match status" value="1"/>
</dbReference>
<feature type="region of interest" description="Disordered" evidence="3">
    <location>
        <begin position="56"/>
        <end position="88"/>
    </location>
</feature>
<evidence type="ECO:0000256" key="1">
    <source>
        <dbReference type="PIRSR" id="PIRSR630564-1"/>
    </source>
</evidence>
<comment type="caution">
    <text evidence="5">The sequence shown here is derived from an EMBL/GenBank/DDBJ whole genome shotgun (WGS) entry which is preliminary data.</text>
</comment>
<feature type="binding site" evidence="2">
    <location>
        <begin position="539"/>
        <end position="545"/>
    </location>
    <ligand>
        <name>substrate</name>
    </ligand>
</feature>
<dbReference type="PANTHER" id="PTHR10807:SF128">
    <property type="entry name" value="PHOSPHATIDYLINOSITOL-3,5-BISPHOSPHATE 3-PHOSPHATASE"/>
    <property type="match status" value="1"/>
</dbReference>
<evidence type="ECO:0000256" key="2">
    <source>
        <dbReference type="PIRSR" id="PIRSR630564-2"/>
    </source>
</evidence>
<evidence type="ECO:0000313" key="5">
    <source>
        <dbReference type="EMBL" id="RMZ32367.1"/>
    </source>
</evidence>
<dbReference type="InterPro" id="IPR030564">
    <property type="entry name" value="Myotubularin"/>
</dbReference>
<dbReference type="GO" id="GO:0016020">
    <property type="term" value="C:membrane"/>
    <property type="evidence" value="ECO:0007669"/>
    <property type="project" value="TreeGrafter"/>
</dbReference>
<gene>
    <name evidence="5" type="ORF">D0859_03492</name>
</gene>
<evidence type="ECO:0000256" key="3">
    <source>
        <dbReference type="SAM" id="MobiDB-lite"/>
    </source>
</evidence>
<dbReference type="SUPFAM" id="SSF52799">
    <property type="entry name" value="(Phosphotyrosine protein) phosphatases II"/>
    <property type="match status" value="1"/>
</dbReference>
<dbReference type="AlphaFoldDB" id="A0A3M7J3Q0"/>
<dbReference type="InterPro" id="IPR010569">
    <property type="entry name" value="Myotubularin-like_Pase_dom"/>
</dbReference>
<feature type="region of interest" description="Disordered" evidence="3">
    <location>
        <begin position="910"/>
        <end position="960"/>
    </location>
</feature>
<reference evidence="5 6" key="1">
    <citation type="journal article" date="2018" name="BMC Genomics">
        <title>Genomic evidence for intraspecific hybridization in a clonal and extremely halotolerant yeast.</title>
        <authorList>
            <person name="Gostincar C."/>
            <person name="Stajich J.E."/>
            <person name="Zupancic J."/>
            <person name="Zalar P."/>
            <person name="Gunde-Cimerman N."/>
        </authorList>
    </citation>
    <scope>NUCLEOTIDE SEQUENCE [LARGE SCALE GENOMIC DNA]</scope>
    <source>
        <strain evidence="5 6">EXF-120</strain>
    </source>
</reference>
<protein>
    <recommendedName>
        <fullName evidence="4">Myotubularin phosphatase domain-containing protein</fullName>
    </recommendedName>
</protein>
<dbReference type="Proteomes" id="UP000281677">
    <property type="component" value="Unassembled WGS sequence"/>
</dbReference>
<accession>A0A3M7J3Q0</accession>
<sequence>METTSEQDLRVRNVRLWQRKKAVTGTLKLKKNHLVFEYSLEESNGRTGVSERVRNMSKNGTSQMIKGSTDRPSTTRASDVSAQQARSSYKQPTKEIYIAYPMINRCLLRPSYLQGLPQRPSNHAENELAESNEDFFPPTLGSADFPRPSTDSRHSVARDSLQRPAVADPSSQDDTVPLDTGRSPAVRIRCRDFRMMAFHFHAGSRDKTADELAREVFFTLRRRCCVDGIEDLYAFEFNPPSQEKAAEVPLYSAQKEFKRMGIGGKSAEGPGSAWRISDINQNYGFSATYPSVLCVPRAVSDNMLKYGGSFRSRSRIPALAYLHFNGGSITRSSQPMVGVQGKRNPQDERLVSAIFSSHTPPVTPPEEMMQPGAEPSGTAIEFNGDAESEPVAPEPDISAHQRSQSETALDGNHEIGTGAVKRKVFGSTRKNLIIDARPKINALANRATGGGIEDVSNYLGPADVPVERIFLNIQNIHVMRASLEKVVESFANSDYLELKPDQEMLRKSGWLGHLSNLLEGSEQVARAVGLTGSHVLVHCSDGWDRTAQVSALAQIMLDPHYRTLDGFVTLIQKDFLSFGHKFRDRNGIRGCEKWFEIENERIPAGKQQDNRGSEPNSLNALGSKALSGARSWFEKNRGSLFRQQNISHESLQSASPRPESPPPNPIIHSPPTKDNKEDRGHKTDEKEIAPIFHQFLEAVWQLQRQLPNAFEFNERLLLRILYQTYACQYGEFLFNCEKERVECDQKRARDGKKPLPSVWMHFLARRAEFVNREYAADQFDSLLLPKRGSDRQVEVRWWSRLFGRDDKEMNVPAALAPAVPSTVHPGRSSISVDEATTTGLEAQALDAADPGASLRGAKSTPNLAAMEQGGTDLNPDLSALDLQSASSAGESNHQRPPLTQQETDLEVLARYTATSPPPPTETSQPAPSLEDDTASRQAEQGDPLGVASGAKPTQAMQRGGIDFATFASQNAYRDR</sequence>
<proteinExistence type="predicted"/>
<dbReference type="GO" id="GO:0046856">
    <property type="term" value="P:phosphatidylinositol dephosphorylation"/>
    <property type="evidence" value="ECO:0007669"/>
    <property type="project" value="TreeGrafter"/>
</dbReference>
<dbReference type="GO" id="GO:0005737">
    <property type="term" value="C:cytoplasm"/>
    <property type="evidence" value="ECO:0007669"/>
    <property type="project" value="TreeGrafter"/>
</dbReference>
<feature type="binding site" evidence="2">
    <location>
        <begin position="475"/>
        <end position="476"/>
    </location>
    <ligand>
        <name>substrate</name>
    </ligand>
</feature>
<dbReference type="Pfam" id="PF06602">
    <property type="entry name" value="Myotub-related"/>
    <property type="match status" value="1"/>
</dbReference>
<dbReference type="InterPro" id="IPR029021">
    <property type="entry name" value="Prot-tyrosine_phosphatase-like"/>
</dbReference>
<dbReference type="InterPro" id="IPR016130">
    <property type="entry name" value="Tyr_Pase_AS"/>
</dbReference>
<evidence type="ECO:0000259" key="4">
    <source>
        <dbReference type="PROSITE" id="PS51339"/>
    </source>
</evidence>
<feature type="compositionally biased region" description="Basic and acidic residues" evidence="3">
    <location>
        <begin position="671"/>
        <end position="682"/>
    </location>
</feature>
<feature type="domain" description="Myotubularin phosphatase" evidence="4">
    <location>
        <begin position="247"/>
        <end position="802"/>
    </location>
</feature>
<name>A0A3M7J3Q0_HORWE</name>
<feature type="active site" description="Phosphocysteine intermediate" evidence="1">
    <location>
        <position position="539"/>
    </location>
</feature>
<dbReference type="GO" id="GO:0004438">
    <property type="term" value="F:phosphatidylinositol-3-phosphate phosphatase activity"/>
    <property type="evidence" value="ECO:0007669"/>
    <property type="project" value="TreeGrafter"/>
</dbReference>
<dbReference type="EMBL" id="QWIT01000071">
    <property type="protein sequence ID" value="RMZ32367.1"/>
    <property type="molecule type" value="Genomic_DNA"/>
</dbReference>
<feature type="region of interest" description="Disordered" evidence="3">
    <location>
        <begin position="356"/>
        <end position="415"/>
    </location>
</feature>
<feature type="compositionally biased region" description="Basic and acidic residues" evidence="3">
    <location>
        <begin position="150"/>
        <end position="161"/>
    </location>
</feature>
<dbReference type="PROSITE" id="PS51339">
    <property type="entry name" value="PPASE_MYOTUBULARIN"/>
    <property type="match status" value="1"/>
</dbReference>
<organism evidence="5 6">
    <name type="scientific">Hortaea werneckii</name>
    <name type="common">Black yeast</name>
    <name type="synonym">Cladosporium werneckii</name>
    <dbReference type="NCBI Taxonomy" id="91943"/>
    <lineage>
        <taxon>Eukaryota</taxon>
        <taxon>Fungi</taxon>
        <taxon>Dikarya</taxon>
        <taxon>Ascomycota</taxon>
        <taxon>Pezizomycotina</taxon>
        <taxon>Dothideomycetes</taxon>
        <taxon>Dothideomycetidae</taxon>
        <taxon>Mycosphaerellales</taxon>
        <taxon>Teratosphaeriaceae</taxon>
        <taxon>Hortaea</taxon>
    </lineage>
</organism>
<feature type="region of interest" description="Disordered" evidence="3">
    <location>
        <begin position="648"/>
        <end position="682"/>
    </location>
</feature>
<dbReference type="VEuPathDB" id="FungiDB:BTJ68_14602"/>